<dbReference type="Pfam" id="PF00392">
    <property type="entry name" value="GntR"/>
    <property type="match status" value="1"/>
</dbReference>
<keyword evidence="9" id="KW-1185">Reference proteome</keyword>
<dbReference type="InterPro" id="IPR036390">
    <property type="entry name" value="WH_DNA-bd_sf"/>
</dbReference>
<dbReference type="InterPro" id="IPR051446">
    <property type="entry name" value="HTH_trans_reg/aminotransferase"/>
</dbReference>
<name>A0A4R3HP37_PAULE</name>
<dbReference type="Gene3D" id="1.10.10.10">
    <property type="entry name" value="Winged helix-like DNA-binding domain superfamily/Winged helix DNA-binding domain"/>
    <property type="match status" value="1"/>
</dbReference>
<dbReference type="InterPro" id="IPR004839">
    <property type="entry name" value="Aminotransferase_I/II_large"/>
</dbReference>
<sequence>MPRRPQAVELPPISGLDRTSGHLGRQLTQALREAIRAGNLKPGDLLPSTRQLATSLGIARGTVLEAYEQLVAEGFLDSQPRAGTRVTSALAKSRSTDRGSQNPVANAAPPVLPTPAAGFVKFAEQFTTLPPVPFAVSVPIGPAAPDETWRRLGNRIRARGSGAPSGYDHPQGVKSLREAVAAYVRRSRSVQCSADQVIITSGTQQGLYIACQVLLGAGDLAWVEDPAYRGITGIFESTGRQDRMVRVPVDDAGIDVETGVAMAKHARAAFVTPSHQYPLGMPMSMGRRNALLAWAQKNGAWIVEDDYDSELRYAGHPFPSLQGLAPDRVVYLGTFSKILFPSLRLGYAIVPDALVPAFCGARLLMDRHAPSADQHVLAAFINEGHLDRHIRRIRSVYADRRSQLISMLNRWIPQDLGWLQPSDQGMHLVLWLASDIIDTLLATRAMEAGVAVRAVSPMYSQGNGRSGLVLGLGGFSNEQMEAAVRALAVIIRSLRKTKPRTRAIS</sequence>
<dbReference type="SMART" id="SM00345">
    <property type="entry name" value="HTH_GNTR"/>
    <property type="match status" value="1"/>
</dbReference>
<dbReference type="PRINTS" id="PR00035">
    <property type="entry name" value="HTHGNTR"/>
</dbReference>
<dbReference type="AlphaFoldDB" id="A0A4R3HP37"/>
<dbReference type="GO" id="GO:0003677">
    <property type="term" value="F:DNA binding"/>
    <property type="evidence" value="ECO:0007669"/>
    <property type="project" value="UniProtKB-KW"/>
</dbReference>
<organism evidence="8 9">
    <name type="scientific">Paucimonas lemoignei</name>
    <name type="common">Pseudomonas lemoignei</name>
    <dbReference type="NCBI Taxonomy" id="29443"/>
    <lineage>
        <taxon>Bacteria</taxon>
        <taxon>Pseudomonadati</taxon>
        <taxon>Pseudomonadota</taxon>
        <taxon>Betaproteobacteria</taxon>
        <taxon>Burkholderiales</taxon>
        <taxon>Burkholderiaceae</taxon>
        <taxon>Paucimonas</taxon>
    </lineage>
</organism>
<dbReference type="InterPro" id="IPR036388">
    <property type="entry name" value="WH-like_DNA-bd_sf"/>
</dbReference>
<dbReference type="SUPFAM" id="SSF53383">
    <property type="entry name" value="PLP-dependent transferases"/>
    <property type="match status" value="1"/>
</dbReference>
<dbReference type="InterPro" id="IPR000524">
    <property type="entry name" value="Tscrpt_reg_HTH_GntR"/>
</dbReference>
<evidence type="ECO:0000256" key="2">
    <source>
        <dbReference type="ARBA" id="ARBA00022898"/>
    </source>
</evidence>
<dbReference type="GO" id="GO:0030170">
    <property type="term" value="F:pyridoxal phosphate binding"/>
    <property type="evidence" value="ECO:0007669"/>
    <property type="project" value="InterPro"/>
</dbReference>
<evidence type="ECO:0000256" key="3">
    <source>
        <dbReference type="ARBA" id="ARBA00023015"/>
    </source>
</evidence>
<comment type="similarity">
    <text evidence="1">In the C-terminal section; belongs to the class-I pyridoxal-phosphate-dependent aminotransferase family.</text>
</comment>
<comment type="caution">
    <text evidence="8">The sequence shown here is derived from an EMBL/GenBank/DDBJ whole genome shotgun (WGS) entry which is preliminary data.</text>
</comment>
<proteinExistence type="inferred from homology"/>
<evidence type="ECO:0000256" key="5">
    <source>
        <dbReference type="ARBA" id="ARBA00023163"/>
    </source>
</evidence>
<dbReference type="RefSeq" id="WP_132260277.1">
    <property type="nucleotide sequence ID" value="NZ_SLZQ01000018.1"/>
</dbReference>
<evidence type="ECO:0000313" key="8">
    <source>
        <dbReference type="EMBL" id="TCS33063.1"/>
    </source>
</evidence>
<dbReference type="Proteomes" id="UP000295382">
    <property type="component" value="Unassembled WGS sequence"/>
</dbReference>
<keyword evidence="4" id="KW-0238">DNA-binding</keyword>
<dbReference type="InterPro" id="IPR015424">
    <property type="entry name" value="PyrdxlP-dep_Trfase"/>
</dbReference>
<keyword evidence="3" id="KW-0805">Transcription regulation</keyword>
<evidence type="ECO:0000256" key="6">
    <source>
        <dbReference type="SAM" id="MobiDB-lite"/>
    </source>
</evidence>
<keyword evidence="2" id="KW-0663">Pyridoxal phosphate</keyword>
<reference evidence="8 9" key="1">
    <citation type="submission" date="2019-03" db="EMBL/GenBank/DDBJ databases">
        <title>Genomic Encyclopedia of Type Strains, Phase IV (KMG-IV): sequencing the most valuable type-strain genomes for metagenomic binning, comparative biology and taxonomic classification.</title>
        <authorList>
            <person name="Goeker M."/>
        </authorList>
    </citation>
    <scope>NUCLEOTIDE SEQUENCE [LARGE SCALE GENOMIC DNA]</scope>
    <source>
        <strain evidence="8 9">DSM 7445</strain>
    </source>
</reference>
<dbReference type="SUPFAM" id="SSF46785">
    <property type="entry name" value="Winged helix' DNA-binding domain"/>
    <property type="match status" value="1"/>
</dbReference>
<dbReference type="CDD" id="cd00609">
    <property type="entry name" value="AAT_like"/>
    <property type="match status" value="1"/>
</dbReference>
<dbReference type="PANTHER" id="PTHR46577">
    <property type="entry name" value="HTH-TYPE TRANSCRIPTIONAL REGULATORY PROTEIN GABR"/>
    <property type="match status" value="1"/>
</dbReference>
<dbReference type="EMBL" id="SLZQ01000018">
    <property type="protein sequence ID" value="TCS33063.1"/>
    <property type="molecule type" value="Genomic_DNA"/>
</dbReference>
<dbReference type="PROSITE" id="PS50949">
    <property type="entry name" value="HTH_GNTR"/>
    <property type="match status" value="1"/>
</dbReference>
<dbReference type="InterPro" id="IPR015421">
    <property type="entry name" value="PyrdxlP-dep_Trfase_major"/>
</dbReference>
<dbReference type="GO" id="GO:0003700">
    <property type="term" value="F:DNA-binding transcription factor activity"/>
    <property type="evidence" value="ECO:0007669"/>
    <property type="project" value="InterPro"/>
</dbReference>
<gene>
    <name evidence="8" type="ORF">EDC30_1184</name>
</gene>
<dbReference type="CDD" id="cd07377">
    <property type="entry name" value="WHTH_GntR"/>
    <property type="match status" value="1"/>
</dbReference>
<evidence type="ECO:0000259" key="7">
    <source>
        <dbReference type="PROSITE" id="PS50949"/>
    </source>
</evidence>
<keyword evidence="5" id="KW-0804">Transcription</keyword>
<evidence type="ECO:0000256" key="1">
    <source>
        <dbReference type="ARBA" id="ARBA00005384"/>
    </source>
</evidence>
<feature type="region of interest" description="Disordered" evidence="6">
    <location>
        <begin position="1"/>
        <end position="22"/>
    </location>
</feature>
<protein>
    <submittedName>
        <fullName evidence="8">GntR family transcriptional regulator</fullName>
    </submittedName>
</protein>
<dbReference type="PANTHER" id="PTHR46577:SF1">
    <property type="entry name" value="HTH-TYPE TRANSCRIPTIONAL REGULATORY PROTEIN GABR"/>
    <property type="match status" value="1"/>
</dbReference>
<feature type="region of interest" description="Disordered" evidence="6">
    <location>
        <begin position="82"/>
        <end position="108"/>
    </location>
</feature>
<feature type="domain" description="HTH gntR-type" evidence="7">
    <location>
        <begin position="21"/>
        <end position="89"/>
    </location>
</feature>
<dbReference type="Gene3D" id="3.40.640.10">
    <property type="entry name" value="Type I PLP-dependent aspartate aminotransferase-like (Major domain)"/>
    <property type="match status" value="1"/>
</dbReference>
<evidence type="ECO:0000256" key="4">
    <source>
        <dbReference type="ARBA" id="ARBA00023125"/>
    </source>
</evidence>
<dbReference type="Pfam" id="PF00155">
    <property type="entry name" value="Aminotran_1_2"/>
    <property type="match status" value="1"/>
</dbReference>
<dbReference type="OrthoDB" id="9804020at2"/>
<evidence type="ECO:0000313" key="9">
    <source>
        <dbReference type="Proteomes" id="UP000295382"/>
    </source>
</evidence>
<accession>A0A4R3HP37</accession>